<dbReference type="Pfam" id="PF07735">
    <property type="entry name" value="FBA_2"/>
    <property type="match status" value="1"/>
</dbReference>
<protein>
    <submittedName>
        <fullName evidence="3">FBA_2 domain-containing protein</fullName>
    </submittedName>
</protein>
<organism evidence="2 3">
    <name type="scientific">Caenorhabditis tropicalis</name>
    <dbReference type="NCBI Taxonomy" id="1561998"/>
    <lineage>
        <taxon>Eukaryota</taxon>
        <taxon>Metazoa</taxon>
        <taxon>Ecdysozoa</taxon>
        <taxon>Nematoda</taxon>
        <taxon>Chromadorea</taxon>
        <taxon>Rhabditida</taxon>
        <taxon>Rhabditina</taxon>
        <taxon>Rhabditomorpha</taxon>
        <taxon>Rhabditoidea</taxon>
        <taxon>Rhabditidae</taxon>
        <taxon>Peloderinae</taxon>
        <taxon>Caenorhabditis</taxon>
    </lineage>
</organism>
<keyword evidence="2" id="KW-1185">Reference proteome</keyword>
<dbReference type="InterPro" id="IPR012885">
    <property type="entry name" value="F-box_Sdz-33"/>
</dbReference>
<evidence type="ECO:0000259" key="1">
    <source>
        <dbReference type="Pfam" id="PF07735"/>
    </source>
</evidence>
<dbReference type="PANTHER" id="PTHR21503:SF49">
    <property type="entry name" value="PROTEIN CBG06869"/>
    <property type="match status" value="1"/>
</dbReference>
<dbReference type="AlphaFoldDB" id="A0A1I7URG4"/>
<reference evidence="3" key="1">
    <citation type="submission" date="2016-11" db="UniProtKB">
        <authorList>
            <consortium name="WormBaseParasite"/>
        </authorList>
    </citation>
    <scope>IDENTIFICATION</scope>
</reference>
<dbReference type="PANTHER" id="PTHR21503">
    <property type="entry name" value="F-BOX-CONTAINING HYPOTHETICAL PROTEIN C.ELEGANS"/>
    <property type="match status" value="1"/>
</dbReference>
<evidence type="ECO:0000313" key="3">
    <source>
        <dbReference type="WBParaSite" id="Csp11.Scaffold630.g18608.t2"/>
    </source>
</evidence>
<dbReference type="WBParaSite" id="Csp11.Scaffold630.g18608.t2">
    <property type="protein sequence ID" value="Csp11.Scaffold630.g18608.t2"/>
    <property type="gene ID" value="Csp11.Scaffold630.g18608"/>
</dbReference>
<dbReference type="Proteomes" id="UP000095282">
    <property type="component" value="Unplaced"/>
</dbReference>
<sequence>MQTNATSHQIEFVNEKRILIWDFMSGCDRDELTEQRIVGSETFEESLKVRQVDVGLDSFNVFYGADYQKGICEVSKHLCHIFPGPIELHTSVAFGNFTEIFSYPHLHHLDRIHIAGSILLKKTLEQIFGKTTVKTEISIDPDTDDEYPIMQGLDVEHLDLGDGRWVRREHLVKLTCRTVHLHQHFLKYKDIEEFAKTWLKTPNTRMERLSLVWMGEWDETKLEGVNGHKWIPSQRERNYFVNTRGFNRIDCTHGLDIEREIEGELATFVWQENNLWFLVWKERNPEKKRLEGLKEKLKPIYDELERLINEYPDSCSLERLLSNRNLSCKEFVDTYKVLRGMDGEIRLSSTGRACRRVCFDKIFRLIDWNDDFEFL</sequence>
<dbReference type="eggNOG" id="ENOG502TJRT">
    <property type="taxonomic scope" value="Eukaryota"/>
</dbReference>
<proteinExistence type="predicted"/>
<name>A0A1I7URG4_9PELO</name>
<accession>A0A1I7URG4</accession>
<evidence type="ECO:0000313" key="2">
    <source>
        <dbReference type="Proteomes" id="UP000095282"/>
    </source>
</evidence>
<feature type="domain" description="Sdz-33 F-box" evidence="1">
    <location>
        <begin position="155"/>
        <end position="211"/>
    </location>
</feature>